<dbReference type="RefSeq" id="WP_111597018.1">
    <property type="nucleotide sequence ID" value="NZ_QLLL01000002.1"/>
</dbReference>
<evidence type="ECO:0000256" key="2">
    <source>
        <dbReference type="SAM" id="SignalP"/>
    </source>
</evidence>
<keyword evidence="5" id="KW-1185">Reference proteome</keyword>
<dbReference type="GO" id="GO:0004180">
    <property type="term" value="F:carboxypeptidase activity"/>
    <property type="evidence" value="ECO:0007669"/>
    <property type="project" value="UniProtKB-KW"/>
</dbReference>
<feature type="compositionally biased region" description="Gly residues" evidence="1">
    <location>
        <begin position="953"/>
        <end position="967"/>
    </location>
</feature>
<dbReference type="InterPro" id="IPR008969">
    <property type="entry name" value="CarboxyPept-like_regulatory"/>
</dbReference>
<keyword evidence="4" id="KW-0645">Protease</keyword>
<reference evidence="4 5" key="1">
    <citation type="submission" date="2018-06" db="EMBL/GenBank/DDBJ databases">
        <title>Genomic Encyclopedia of Archaeal and Bacterial Type Strains, Phase II (KMG-II): from individual species to whole genera.</title>
        <authorList>
            <person name="Goeker M."/>
        </authorList>
    </citation>
    <scope>NUCLEOTIDE SEQUENCE [LARGE SCALE GENOMIC DNA]</scope>
    <source>
        <strain evidence="4 5">DSM 23857</strain>
    </source>
</reference>
<keyword evidence="2" id="KW-0732">Signal</keyword>
<organism evidence="4 5">
    <name type="scientific">Chitinophaga skermanii</name>
    <dbReference type="NCBI Taxonomy" id="331697"/>
    <lineage>
        <taxon>Bacteria</taxon>
        <taxon>Pseudomonadati</taxon>
        <taxon>Bacteroidota</taxon>
        <taxon>Chitinophagia</taxon>
        <taxon>Chitinophagales</taxon>
        <taxon>Chitinophagaceae</taxon>
        <taxon>Chitinophaga</taxon>
    </lineage>
</organism>
<dbReference type="Pfam" id="PF14905">
    <property type="entry name" value="OMP_b-brl_3"/>
    <property type="match status" value="1"/>
</dbReference>
<feature type="region of interest" description="Disordered" evidence="1">
    <location>
        <begin position="289"/>
        <end position="313"/>
    </location>
</feature>
<protein>
    <submittedName>
        <fullName evidence="4">Carboxypeptidase family protein</fullName>
    </submittedName>
</protein>
<comment type="caution">
    <text evidence="4">The sequence shown here is derived from an EMBL/GenBank/DDBJ whole genome shotgun (WGS) entry which is preliminary data.</text>
</comment>
<dbReference type="EMBL" id="QLLL01000002">
    <property type="protein sequence ID" value="RAJ08925.1"/>
    <property type="molecule type" value="Genomic_DNA"/>
</dbReference>
<evidence type="ECO:0000313" key="5">
    <source>
        <dbReference type="Proteomes" id="UP000249547"/>
    </source>
</evidence>
<evidence type="ECO:0000256" key="1">
    <source>
        <dbReference type="SAM" id="MobiDB-lite"/>
    </source>
</evidence>
<dbReference type="InterPro" id="IPR041700">
    <property type="entry name" value="OMP_b-brl_3"/>
</dbReference>
<feature type="region of interest" description="Disordered" evidence="1">
    <location>
        <begin position="935"/>
        <end position="967"/>
    </location>
</feature>
<keyword evidence="4" id="KW-0378">Hydrolase</keyword>
<dbReference type="AlphaFoldDB" id="A0A327QY63"/>
<feature type="domain" description="Outer membrane protein beta-barrel" evidence="3">
    <location>
        <begin position="459"/>
        <end position="926"/>
    </location>
</feature>
<dbReference type="OrthoDB" id="606930at2"/>
<feature type="signal peptide" evidence="2">
    <location>
        <begin position="1"/>
        <end position="20"/>
    </location>
</feature>
<evidence type="ECO:0000313" key="4">
    <source>
        <dbReference type="EMBL" id="RAJ08925.1"/>
    </source>
</evidence>
<name>A0A327QY63_9BACT</name>
<evidence type="ECO:0000259" key="3">
    <source>
        <dbReference type="Pfam" id="PF14905"/>
    </source>
</evidence>
<accession>A0A327QY63</accession>
<dbReference type="Pfam" id="PF13620">
    <property type="entry name" value="CarboxypepD_reg"/>
    <property type="match status" value="1"/>
</dbReference>
<sequence length="967" mass="106215">MRRIALLTTCLLLMAFISHAQTAAIKGILKDSTDGNNLFGATVKLTTPQDAKFVRNALTSTTGSFEFTGLPLQRYTVSISYIGYKELVQTVNLTAAGANLNLRLAPNVTVLGGVVIKGQEPPTKMKGDTMQYNASAYKTNPDASGEDLVKKMPGITVENGQVTAHGEQVRKVLLDGKEYFGEDATLALRNLPAEVIDKIEIFNKLSDQAQFSGFDDGNGYKALNIVTRGGIKNSQFGKVYAGYGTDDLYSVGGNVNFFNGNRRIGLIGMSNNVNQQNFSSQDVLGITSGGGGGGGGRGGGGGGGRGGGGFGGGGNNFNVGQQSGISKTNSAGINFQDQWGKKLTVTGSYFFNNSNTNNDQYTNQVYKNDDPSLVRVYNEYAASHTENYNHRVNMRLEYKIDSANMLIFTPTISFQKNNAYSHTLGDMKYADSTLISLTDIESRNMNSGFNTSNNLLFRHAFKKRGRTVSVNLGFSANKRDGETYLPSFTTTNNFGHLVNDTTLRETYPITNGRTLSANISYTEPIGKNGQLQFSYNPSVNKNTADQKAYTIDSTHREKEFDPSLSNMYENTYTVQNGGVSFRKGNRDNMLAVGVNLQHSELEGDRTFPTQFNLSKSFTNVLPNLWWRKKISKYGNINVMYRASTNQPSINNLQDVLSYTNPLFVSTGNPELNQSYTNLVSTRYQYANTAKNITFMANIFVQNTSNNVTSRTYIAAEDSVLTPTFTLRKGGQLTKPINVDGYWSARSFFNLGLPLKFIKSNLNTNAGVSYTRSPGYVNDIFNISNTYAYNLGAVISSNVSEYIDFTVSYNGSYNQVKNNVKSLNNTTYYNSSASAHINLMSKNGWVLTNDLNNQYYSAISGGNSTSFWLWNVSAAKKFMKDQRAELRLSVFDLLNQNKSIARTTTELYVQDVRSTVLKQYFMLTFTYKIKNWGKASAQPQGDQRRFMGPPPGGFGPGGPGGMGGPGMM</sequence>
<dbReference type="SUPFAM" id="SSF56935">
    <property type="entry name" value="Porins"/>
    <property type="match status" value="1"/>
</dbReference>
<feature type="chain" id="PRO_5016278523" evidence="2">
    <location>
        <begin position="21"/>
        <end position="967"/>
    </location>
</feature>
<dbReference type="Proteomes" id="UP000249547">
    <property type="component" value="Unassembled WGS sequence"/>
</dbReference>
<dbReference type="SUPFAM" id="SSF49464">
    <property type="entry name" value="Carboxypeptidase regulatory domain-like"/>
    <property type="match status" value="1"/>
</dbReference>
<gene>
    <name evidence="4" type="ORF">LX64_01580</name>
</gene>
<proteinExistence type="predicted"/>
<keyword evidence="4" id="KW-0121">Carboxypeptidase</keyword>
<dbReference type="Gene3D" id="2.60.40.1120">
    <property type="entry name" value="Carboxypeptidase-like, regulatory domain"/>
    <property type="match status" value="1"/>
</dbReference>